<sequence length="3106" mass="323950">MMSTAASSSEHPRRSDYECDPVTAPVEFSRDFQDLVLVPLIESRRVLAIRGCLEQGAEAAPRSPVVAAARQTFWIRVRQKVDGGGAARLALQCGIRLLELGELSVAEAFFEEVLVRARDLVTNDPDDEVEAAGWHADATYGRVECEILRILARDGNVRYPRSAQRLLAAAKSARNAMVDLLALPTRDHERIAWLLLNGAILLHGVAEPLAARGGPLARHAAEHLLWAARALDASVGLATIKYLPARCRLYALAARACDDAGCPEAARAVLALLGDSTHALRAAEEMQQPLPPPIAAKLRAADEDLAILAVAADAAAYGTLADDTGDPGETEAAAEPILTNAGLGDTATVRGRRLRARALLEAAVVPNARGLAGAVGGPGAPCTRERARRAALARACAEVAAPISGDIPTLDAPQLTSLARTLFVLGERAEFRRVAAIAQGVVDAAANIADAADYSSVGAFSSGASSAGEVEPPRELAAGAAAPLRAELELLRALDTFLAWDGAAARDAAATTAARSEAARTDVNAATQCGDSETLAQAREAVSGYVLAAEAAAADTVSVVPSDGGSVVPMARAMAIATKLRAACAGMTSFATVTCRPDILVDIAVFLWRAVCLPVLAALEKQRVLDIDTAATETVAWRQTKGIGIAPAPAGEEIARLFLTSASAVHVVLTRVDADDAILRARVALTLGHELRDHAHKFAASGRGSSGGTLRAAVQTLRVALNAANRARAEAADPDLHEPVEAADHAALARQSITAEVDDVSAAAAAAGRLGAHGYGGSGIFGAGSQLDTLDQALAAVHLDLIDALALAELDLAESEHRPPRCGSHKTNARSVQPRAEARFLAELGCHHAAVAVTRTRMAARRPLPARDADLGEALRLLGVAAAREADLLAIIMRWKNTPLGLADVSCAAGTAPPQPALVSRTQAAVTLQPRKWNGPPGVDHLRCFGKAAGAGTDVSLTNVELPGLGVPIRYDATTGTGAAIRVSGLCANEAYVFAIGAFDAAGRPIGPIGPTGPEIDALVPLPLPLCFALVAREAVALGVERTATAAALVVYEHIVDVDASGGHALRAARVTRASLAEVYAFVDCARILADCSENGGLSFAYAPGILEPRDATGTGDTNSGTARTATTAASGALTAPIQAMQYTKVEILLRTVEVSALTVGQDPETLIDCIIRCYCAAVPLLKLRAGHPRCLVFRALVTLHQALWLVPLGSWDETVREMFSCISYQVMLAGDACAEPRAAAFALLEQTSAVAATSADVGTGTSVKQNFDGIVAFPALPRSSIVCEPQAALVRTWLVDPRYRVAGVDVLRAAAALGPADVQPPPLMLATENPQAAWAAVVACADDQFTRENAASSLASSGEGANASEDRGAEVGAEAESGSPLLPPCTENALREACRVKGIALRCGYFALIERWAERTPLVTEDRLVPLVRRVLAAEHVAEVHAAAELAASAAFATPHCATMAVGTDKGPNSDVDDNLALASAPDPAAVVRAAAVTAAREVLPYFRHVTSVGAGVDGDALSAAKTADTCDLDPSSQMAPLATAAGQLLWLAEMEKLRGLATLATLCAGPGHGNNSDNTDDKTVDGIRALGCVGAFDTDVCSAVSQGYLNGDDGGVGAEPSTQVLEKRAVAGTAIDARTGAVATLAAEVARDAVAATESAARCSGDQVLSIDNTGITPSASAAARFSTAVRYLARAGTRAREARAWHLAVCACKHIWNATASLWISPLAFAPRALAIARFEDQPQLDPAPFVEASYVLLDVLARAPHASAASNWLRPPSVIRSTASGNDKDHVRAEATEATLVGEVSTRDVELTYAHNGSDTFPSEALAAVGLDPEWVCQFVAYTLRCLAYARRWDVLPPLARRLVASKAAKVCAIADDGGPITAILSEVHALTVHAHDQVVRRAAARVHRAEVILTDVETKVEVATTRRASRRRSRSGRSQRVEERSAEERALETRCQVWADLVGSARAAHQVADHCAEVARAADREYRKARPLTAEALDACRTSFRRAVATATKPDAAATLANVRAAAAAYRHAAKLIRERREPLLLAQAYKDEGDLHLAANDVEAAGIAWHEGIDALFSARNAASSWRAVLGGGVIDPAGPAASAWLHATLGLIGCLVGGTLLGRIARHVCRDNFDARLERARFAACMFRAAFAATLPHPGTHLMRPGGQRCLPGVDAAFARYEPSLLGALPTPLFGAPRRLAPRALASAVVTTIGALVRADRAPAALPLACLLEHIAISHRFDVRMTALARVTRLGALIGAGLVAEAASVLAALLRGANLPEVDGAYVGYATREPMRTSSADAGDPPPASGTLPFCGFASWNAALPPDAAENTAATTWLAGWGSCGDEDAESTTTMFRRAGDAEGVAGIALAARLPRGCAGLHSLNLVAAYGANVLVALSLARAELLLALAVGAGEVGPGASLRETVDAIATEVQTTMVEAQSGSEGVGSDSWARVRDTSRCLDLRARCALASNRPATAHCHAAMLLALLQRQCRSSDGATRAHMPDAAAYDVDASFWAAGRAYLAQCALLQRRLDNAMVHCELGTAEADVVRDACGARDLASVAIEAAVRRGNDATTTLAAAEALINAHDCVDVPHRSYVRALVGAAGLQRCAALAEDEIEGALAHLEAAHALLARADASLLQQAADRAWIGLQGNESVLAPEAGPPVIPLANLYLAPLRILPVVRTATAETLLDLATAADLLDDDASLMLRAAARDVAEAALATACHVVTPAPALRATALLLAGRAQRELFQRHGTVGSARAARDALMTALSISYECGHDHVAMRGAALELVRLHCGPEGGGAVAPARELQLATHFLSLAALLAQQRCLLDFEAATLAAGAPAPGFRDAFSVADREDMGVHDGADIAVATAVRHLLALRRETEIPGALLDVLAIRAHAAACRIHEILREYLPAYREACCMDLDTLILADNVVPAVPEALVCVQWVAAPLEGIRSDSGIYPTVEAYVLLGVVADHAGVGRFANAPHLLKIHAITSADVSAMRRRCAKLRYALQRAGGCIPRVLRAEFDVILCDMHAILHPGSTNARALSGEPVDSTGASLDVECTADTLLLLGQFFSSELGTRISHNALCYFLRDVFEPSISA</sequence>
<dbReference type="InterPro" id="IPR027912">
    <property type="entry name" value="CFAP54"/>
</dbReference>
<name>A0A8J2WX21_9STRA</name>
<dbReference type="GO" id="GO:0060271">
    <property type="term" value="P:cilium assembly"/>
    <property type="evidence" value="ECO:0007669"/>
    <property type="project" value="TreeGrafter"/>
</dbReference>
<dbReference type="PANTHER" id="PTHR33487">
    <property type="entry name" value="CILIA- AND FLAGELLA-ASSOCIATED PROTEIN 54"/>
    <property type="match status" value="1"/>
</dbReference>
<organism evidence="2 3">
    <name type="scientific">Pelagomonas calceolata</name>
    <dbReference type="NCBI Taxonomy" id="35677"/>
    <lineage>
        <taxon>Eukaryota</taxon>
        <taxon>Sar</taxon>
        <taxon>Stramenopiles</taxon>
        <taxon>Ochrophyta</taxon>
        <taxon>Pelagophyceae</taxon>
        <taxon>Pelagomonadales</taxon>
        <taxon>Pelagomonadaceae</taxon>
        <taxon>Pelagomonas</taxon>
    </lineage>
</organism>
<dbReference type="EMBL" id="CAKKNE010000003">
    <property type="protein sequence ID" value="CAH0371887.1"/>
    <property type="molecule type" value="Genomic_DNA"/>
</dbReference>
<dbReference type="Pfam" id="PF14858">
    <property type="entry name" value="CFAP54_N"/>
    <property type="match status" value="1"/>
</dbReference>
<keyword evidence="3" id="KW-1185">Reference proteome</keyword>
<dbReference type="PANTHER" id="PTHR33487:SF1">
    <property type="entry name" value="CILIA- AND FLAGELLA-ASSOCIATED PROTEIN 54"/>
    <property type="match status" value="1"/>
</dbReference>
<dbReference type="OrthoDB" id="2104158at2759"/>
<feature type="compositionally biased region" description="Basic residues" evidence="1">
    <location>
        <begin position="1928"/>
        <end position="1938"/>
    </location>
</feature>
<reference evidence="2" key="1">
    <citation type="submission" date="2021-11" db="EMBL/GenBank/DDBJ databases">
        <authorList>
            <consortium name="Genoscope - CEA"/>
            <person name="William W."/>
        </authorList>
    </citation>
    <scope>NUCLEOTIDE SEQUENCE</scope>
</reference>
<dbReference type="Proteomes" id="UP000789595">
    <property type="component" value="Unassembled WGS sequence"/>
</dbReference>
<proteinExistence type="predicted"/>
<feature type="region of interest" description="Disordered" evidence="1">
    <location>
        <begin position="1926"/>
        <end position="1947"/>
    </location>
</feature>
<accession>A0A8J2WX21</accession>
<evidence type="ECO:0000313" key="2">
    <source>
        <dbReference type="EMBL" id="CAH0371887.1"/>
    </source>
</evidence>
<evidence type="ECO:0000313" key="3">
    <source>
        <dbReference type="Proteomes" id="UP000789595"/>
    </source>
</evidence>
<feature type="region of interest" description="Disordered" evidence="1">
    <location>
        <begin position="1352"/>
        <end position="1382"/>
    </location>
</feature>
<evidence type="ECO:0000256" key="1">
    <source>
        <dbReference type="SAM" id="MobiDB-lite"/>
    </source>
</evidence>
<comment type="caution">
    <text evidence="2">The sequence shown here is derived from an EMBL/GenBank/DDBJ whole genome shotgun (WGS) entry which is preliminary data.</text>
</comment>
<protein>
    <submittedName>
        <fullName evidence="2">Uncharacterized protein</fullName>
    </submittedName>
</protein>
<gene>
    <name evidence="2" type="ORF">PECAL_3P18500</name>
</gene>
<feature type="compositionally biased region" description="Low complexity" evidence="1">
    <location>
        <begin position="1352"/>
        <end position="1364"/>
    </location>
</feature>